<dbReference type="SUPFAM" id="SSF51735">
    <property type="entry name" value="NAD(P)-binding Rossmann-fold domains"/>
    <property type="match status" value="1"/>
</dbReference>
<evidence type="ECO:0000313" key="4">
    <source>
        <dbReference type="Proteomes" id="UP001501427"/>
    </source>
</evidence>
<gene>
    <name evidence="2" type="ORF">F4557_004344</name>
    <name evidence="1" type="ORF">GCM10009546_36780</name>
</gene>
<keyword evidence="4" id="KW-1185">Reference proteome</keyword>
<reference evidence="1" key="4">
    <citation type="submission" date="2023-12" db="EMBL/GenBank/DDBJ databases">
        <authorList>
            <person name="Sun Q."/>
            <person name="Inoue M."/>
        </authorList>
    </citation>
    <scope>NUCLEOTIDE SEQUENCE</scope>
    <source>
        <strain evidence="1">JCM 10667</strain>
    </source>
</reference>
<dbReference type="PANTHER" id="PTHR43975:SF2">
    <property type="entry name" value="EG:BACR7A4.14 PROTEIN-RELATED"/>
    <property type="match status" value="1"/>
</dbReference>
<dbReference type="RefSeq" id="WP_184885512.1">
    <property type="nucleotide sequence ID" value="NZ_BAAAHD010000032.1"/>
</dbReference>
<dbReference type="PRINTS" id="PR00081">
    <property type="entry name" value="GDHRDH"/>
</dbReference>
<evidence type="ECO:0000313" key="1">
    <source>
        <dbReference type="EMBL" id="GAA0570669.1"/>
    </source>
</evidence>
<dbReference type="AlphaFoldDB" id="A0A7W7MYI2"/>
<evidence type="ECO:0000313" key="2">
    <source>
        <dbReference type="EMBL" id="MBB4775926.1"/>
    </source>
</evidence>
<accession>A0A7W7MYI2</accession>
<proteinExistence type="predicted"/>
<dbReference type="EMBL" id="BAAAHD010000032">
    <property type="protein sequence ID" value="GAA0570669.1"/>
    <property type="molecule type" value="Genomic_DNA"/>
</dbReference>
<dbReference type="Pfam" id="PF13561">
    <property type="entry name" value="adh_short_C2"/>
    <property type="match status" value="1"/>
</dbReference>
<reference evidence="2 3" key="3">
    <citation type="submission" date="2020-08" db="EMBL/GenBank/DDBJ databases">
        <title>Sequencing the genomes of 1000 actinobacteria strains.</title>
        <authorList>
            <person name="Klenk H.-P."/>
        </authorList>
    </citation>
    <scope>NUCLEOTIDE SEQUENCE [LARGE SCALE GENOMIC DNA]</scope>
    <source>
        <strain evidence="2 3">DSM 44772</strain>
    </source>
</reference>
<reference evidence="1" key="1">
    <citation type="journal article" date="2014" name="Int. J. Syst. Evol. Microbiol.">
        <title>Complete genome of a new Firmicutes species belonging to the dominant human colonic microbiota ('Ruminococcus bicirculans') reveals two chromosomes and a selective capacity to utilize plant glucans.</title>
        <authorList>
            <consortium name="NISC Comparative Sequencing Program"/>
            <person name="Wegmann U."/>
            <person name="Louis P."/>
            <person name="Goesmann A."/>
            <person name="Henrissat B."/>
            <person name="Duncan S.H."/>
            <person name="Flint H.J."/>
        </authorList>
    </citation>
    <scope>NUCLEOTIDE SEQUENCE</scope>
    <source>
        <strain evidence="1">JCM 10667</strain>
    </source>
</reference>
<organism evidence="2 3">
    <name type="scientific">Actinomadura livida</name>
    <dbReference type="NCBI Taxonomy" id="79909"/>
    <lineage>
        <taxon>Bacteria</taxon>
        <taxon>Bacillati</taxon>
        <taxon>Actinomycetota</taxon>
        <taxon>Actinomycetes</taxon>
        <taxon>Streptosporangiales</taxon>
        <taxon>Thermomonosporaceae</taxon>
        <taxon>Actinomadura</taxon>
    </lineage>
</organism>
<name>A0A7W7MYI2_9ACTN</name>
<dbReference type="PANTHER" id="PTHR43975">
    <property type="entry name" value="ZGC:101858"/>
    <property type="match status" value="1"/>
</dbReference>
<sequence>MTAEPFRLRDRTVVVTGAASGIGRSLAELLVAQGARVIGLDRREADVPGIDARLVDLADPASVRAAADGITGELHALFNVAGVSGTLPPETVVGINYAGTRELTEALLPRIPAGGAVVTTASIAGSRYLERRPLVEELLALDDRSAVTAWCREHRAEVGTGYTVSKDAVIWWTLHRAPELARRGVRINCVAPGITDTPILEASRASRGAAFLDAVPMPLGRPAEPREQAGVMAFLATPAASYLAGQVLWVDGGYSAGVATGELEHATGSVGSPPDETAR</sequence>
<reference evidence="4" key="2">
    <citation type="journal article" date="2019" name="Int. J. Syst. Evol. Microbiol.">
        <title>The Global Catalogue of Microorganisms (GCM) 10K type strain sequencing project: providing services to taxonomists for standard genome sequencing and annotation.</title>
        <authorList>
            <consortium name="The Broad Institute Genomics Platform"/>
            <consortium name="The Broad Institute Genome Sequencing Center for Infectious Disease"/>
            <person name="Wu L."/>
            <person name="Ma J."/>
        </authorList>
    </citation>
    <scope>NUCLEOTIDE SEQUENCE [LARGE SCALE GENOMIC DNA]</scope>
    <source>
        <strain evidence="4">JCM 10667</strain>
    </source>
</reference>
<dbReference type="Gene3D" id="3.40.50.720">
    <property type="entry name" value="NAD(P)-binding Rossmann-like Domain"/>
    <property type="match status" value="1"/>
</dbReference>
<dbReference type="EMBL" id="JACHMV010000001">
    <property type="protein sequence ID" value="MBB4775926.1"/>
    <property type="molecule type" value="Genomic_DNA"/>
</dbReference>
<evidence type="ECO:0000313" key="3">
    <source>
        <dbReference type="Proteomes" id="UP000549343"/>
    </source>
</evidence>
<comment type="caution">
    <text evidence="2">The sequence shown here is derived from an EMBL/GenBank/DDBJ whole genome shotgun (WGS) entry which is preliminary data.</text>
</comment>
<dbReference type="Proteomes" id="UP001501427">
    <property type="component" value="Unassembled WGS sequence"/>
</dbReference>
<dbReference type="Proteomes" id="UP000549343">
    <property type="component" value="Unassembled WGS sequence"/>
</dbReference>
<dbReference type="Pfam" id="PF00106">
    <property type="entry name" value="adh_short"/>
    <property type="match status" value="1"/>
</dbReference>
<dbReference type="InterPro" id="IPR036291">
    <property type="entry name" value="NAD(P)-bd_dom_sf"/>
</dbReference>
<dbReference type="InterPro" id="IPR002347">
    <property type="entry name" value="SDR_fam"/>
</dbReference>
<protein>
    <submittedName>
        <fullName evidence="1">Coniferyl-alcohol dehydrogenase</fullName>
    </submittedName>
    <submittedName>
        <fullName evidence="2">NAD(P)-dependent dehydrogenase (Short-subunit alcohol dehydrogenase family)</fullName>
    </submittedName>
</protein>
<dbReference type="NCBIfam" id="NF009092">
    <property type="entry name" value="PRK12428.1"/>
    <property type="match status" value="1"/>
</dbReference>